<protein>
    <submittedName>
        <fullName evidence="2">Uncharacterized protein</fullName>
    </submittedName>
</protein>
<accession>A0A4Z2F101</accession>
<proteinExistence type="predicted"/>
<feature type="region of interest" description="Disordered" evidence="1">
    <location>
        <begin position="176"/>
        <end position="198"/>
    </location>
</feature>
<dbReference type="EMBL" id="SRLO01002029">
    <property type="protein sequence ID" value="TNN34162.1"/>
    <property type="molecule type" value="Genomic_DNA"/>
</dbReference>
<evidence type="ECO:0000256" key="1">
    <source>
        <dbReference type="SAM" id="MobiDB-lite"/>
    </source>
</evidence>
<comment type="caution">
    <text evidence="2">The sequence shown here is derived from an EMBL/GenBank/DDBJ whole genome shotgun (WGS) entry which is preliminary data.</text>
</comment>
<feature type="compositionally biased region" description="Low complexity" evidence="1">
    <location>
        <begin position="64"/>
        <end position="89"/>
    </location>
</feature>
<evidence type="ECO:0000313" key="2">
    <source>
        <dbReference type="EMBL" id="TNN34162.1"/>
    </source>
</evidence>
<feature type="region of interest" description="Disordered" evidence="1">
    <location>
        <begin position="1"/>
        <end position="22"/>
    </location>
</feature>
<keyword evidence="3" id="KW-1185">Reference proteome</keyword>
<name>A0A4Z2F101_9TELE</name>
<reference evidence="2 3" key="1">
    <citation type="submission" date="2019-03" db="EMBL/GenBank/DDBJ databases">
        <title>First draft genome of Liparis tanakae, snailfish: a comprehensive survey of snailfish specific genes.</title>
        <authorList>
            <person name="Kim W."/>
            <person name="Song I."/>
            <person name="Jeong J.-H."/>
            <person name="Kim D."/>
            <person name="Kim S."/>
            <person name="Ryu S."/>
            <person name="Song J.Y."/>
            <person name="Lee S.K."/>
        </authorList>
    </citation>
    <scope>NUCLEOTIDE SEQUENCE [LARGE SCALE GENOMIC DNA]</scope>
    <source>
        <tissue evidence="2">Muscle</tissue>
    </source>
</reference>
<dbReference type="AlphaFoldDB" id="A0A4Z2F101"/>
<gene>
    <name evidence="2" type="ORF">EYF80_055680</name>
</gene>
<feature type="compositionally biased region" description="Basic and acidic residues" evidence="1">
    <location>
        <begin position="1"/>
        <end position="10"/>
    </location>
</feature>
<feature type="region of interest" description="Disordered" evidence="1">
    <location>
        <begin position="116"/>
        <end position="143"/>
    </location>
</feature>
<feature type="region of interest" description="Disordered" evidence="1">
    <location>
        <begin position="43"/>
        <end position="95"/>
    </location>
</feature>
<sequence length="198" mass="20853">MQIKEHEHHLGKGPGAEQHRGGGGGFLRNLFFSQAPFCAAKGQFEAPESDPPSAALRAARRGRGAAAAASSSSFSSSSSSAAAAAAPSPCGKSRFASTVKKPRFCGSACRRSACRRRADDELNPASQSSATHRHQQRGARGIPPARDSAMFVYVWGSCVRSLEESLLLPEVQFRGIAQAGDEPENTEDLLSGPEPVSM</sequence>
<organism evidence="2 3">
    <name type="scientific">Liparis tanakae</name>
    <name type="common">Tanaka's snailfish</name>
    <dbReference type="NCBI Taxonomy" id="230148"/>
    <lineage>
        <taxon>Eukaryota</taxon>
        <taxon>Metazoa</taxon>
        <taxon>Chordata</taxon>
        <taxon>Craniata</taxon>
        <taxon>Vertebrata</taxon>
        <taxon>Euteleostomi</taxon>
        <taxon>Actinopterygii</taxon>
        <taxon>Neopterygii</taxon>
        <taxon>Teleostei</taxon>
        <taxon>Neoteleostei</taxon>
        <taxon>Acanthomorphata</taxon>
        <taxon>Eupercaria</taxon>
        <taxon>Perciformes</taxon>
        <taxon>Cottioidei</taxon>
        <taxon>Cottales</taxon>
        <taxon>Liparidae</taxon>
        <taxon>Liparis</taxon>
    </lineage>
</organism>
<evidence type="ECO:0000313" key="3">
    <source>
        <dbReference type="Proteomes" id="UP000314294"/>
    </source>
</evidence>
<dbReference type="Proteomes" id="UP000314294">
    <property type="component" value="Unassembled WGS sequence"/>
</dbReference>